<evidence type="ECO:0000313" key="4">
    <source>
        <dbReference type="Proteomes" id="UP000267821"/>
    </source>
</evidence>
<dbReference type="AlphaFoldDB" id="A0A3N4LQH0"/>
<dbReference type="Proteomes" id="UP000267821">
    <property type="component" value="Unassembled WGS sequence"/>
</dbReference>
<dbReference type="GO" id="GO:0006508">
    <property type="term" value="P:proteolysis"/>
    <property type="evidence" value="ECO:0007669"/>
    <property type="project" value="InterPro"/>
</dbReference>
<proteinExistence type="predicted"/>
<dbReference type="OrthoDB" id="10303144at2759"/>
<gene>
    <name evidence="3" type="ORF">L211DRAFT_838373</name>
</gene>
<dbReference type="EMBL" id="ML121544">
    <property type="protein sequence ID" value="RPB23918.1"/>
    <property type="molecule type" value="Genomic_DNA"/>
</dbReference>
<feature type="region of interest" description="Disordered" evidence="1">
    <location>
        <begin position="64"/>
        <end position="88"/>
    </location>
</feature>
<organism evidence="3 4">
    <name type="scientific">Terfezia boudieri ATCC MYA-4762</name>
    <dbReference type="NCBI Taxonomy" id="1051890"/>
    <lineage>
        <taxon>Eukaryota</taxon>
        <taxon>Fungi</taxon>
        <taxon>Dikarya</taxon>
        <taxon>Ascomycota</taxon>
        <taxon>Pezizomycotina</taxon>
        <taxon>Pezizomycetes</taxon>
        <taxon>Pezizales</taxon>
        <taxon>Pezizaceae</taxon>
        <taxon>Terfezia</taxon>
    </lineage>
</organism>
<feature type="region of interest" description="Disordered" evidence="1">
    <location>
        <begin position="28"/>
        <end position="47"/>
    </location>
</feature>
<feature type="domain" description="Peptidase A2" evidence="2">
    <location>
        <begin position="399"/>
        <end position="472"/>
    </location>
</feature>
<dbReference type="GO" id="GO:0004190">
    <property type="term" value="F:aspartic-type endopeptidase activity"/>
    <property type="evidence" value="ECO:0007669"/>
    <property type="project" value="InterPro"/>
</dbReference>
<sequence length="539" mass="60415">MVSLPRTDSITREITPGSSSVENLLIETETTPSHNGGVSDSKMQSSMGLKGAWGSCMNKIGLLSSTKDRYPGPDEVQQAQGGRIGRTEMSSVREIDSNMLEPQGLEASKASKAQSSQSADFSSTTTRPPAQKIDNECATAPNPAKAAERHMALEQNPVVPQRNPEFQVPGPEWQAERNQLLRQVETLQQAQSKQEYIIRQLKDHNTSLQGQLESYHHVYHELKRAKDIQSRQYDEWQAQLKARIQATEKGKCELQEQVAKMSEIISQLNKKGLPLSPDDNYLSHAFNTLIGDTRQWARIFTKGQPPLTRETLEAVPFSDEMICHLNESFFNLRSLLDSSNVGSKVRTRCVEALLLRTFTGSYLTDRYIGFDHALYRKCQDILDSLGGSSAQEAQFWSALTNHLMTKDDDEFIARQNLEIDEITNDLYDKLLLLGGSTSKRATKQSLRELVSRVAKLGHLIAQLPFRIEGRDIKLGTKKYSQTLMENIDGEIEGSSVDSTQVTIVLCRAWIKGTFDVKGDPNHKTTENYVYTKARVSCLT</sequence>
<accession>A0A3N4LQH0</accession>
<dbReference type="InParanoid" id="A0A3N4LQH0"/>
<dbReference type="PROSITE" id="PS50175">
    <property type="entry name" value="ASP_PROT_RETROV"/>
    <property type="match status" value="1"/>
</dbReference>
<evidence type="ECO:0000313" key="3">
    <source>
        <dbReference type="EMBL" id="RPB23918.1"/>
    </source>
</evidence>
<dbReference type="InterPro" id="IPR001995">
    <property type="entry name" value="Peptidase_A2_cat"/>
</dbReference>
<evidence type="ECO:0000256" key="1">
    <source>
        <dbReference type="SAM" id="MobiDB-lite"/>
    </source>
</evidence>
<protein>
    <recommendedName>
        <fullName evidence="2">Peptidase A2 domain-containing protein</fullName>
    </recommendedName>
</protein>
<feature type="region of interest" description="Disordered" evidence="1">
    <location>
        <begin position="104"/>
        <end position="137"/>
    </location>
</feature>
<evidence type="ECO:0000259" key="2">
    <source>
        <dbReference type="PROSITE" id="PS50175"/>
    </source>
</evidence>
<name>A0A3N4LQH0_9PEZI</name>
<reference evidence="3 4" key="1">
    <citation type="journal article" date="2018" name="Nat. Ecol. Evol.">
        <title>Pezizomycetes genomes reveal the molecular basis of ectomycorrhizal truffle lifestyle.</title>
        <authorList>
            <person name="Murat C."/>
            <person name="Payen T."/>
            <person name="Noel B."/>
            <person name="Kuo A."/>
            <person name="Morin E."/>
            <person name="Chen J."/>
            <person name="Kohler A."/>
            <person name="Krizsan K."/>
            <person name="Balestrini R."/>
            <person name="Da Silva C."/>
            <person name="Montanini B."/>
            <person name="Hainaut M."/>
            <person name="Levati E."/>
            <person name="Barry K.W."/>
            <person name="Belfiori B."/>
            <person name="Cichocki N."/>
            <person name="Clum A."/>
            <person name="Dockter R.B."/>
            <person name="Fauchery L."/>
            <person name="Guy J."/>
            <person name="Iotti M."/>
            <person name="Le Tacon F."/>
            <person name="Lindquist E.A."/>
            <person name="Lipzen A."/>
            <person name="Malagnac F."/>
            <person name="Mello A."/>
            <person name="Molinier V."/>
            <person name="Miyauchi S."/>
            <person name="Poulain J."/>
            <person name="Riccioni C."/>
            <person name="Rubini A."/>
            <person name="Sitrit Y."/>
            <person name="Splivallo R."/>
            <person name="Traeger S."/>
            <person name="Wang M."/>
            <person name="Zifcakova L."/>
            <person name="Wipf D."/>
            <person name="Zambonelli A."/>
            <person name="Paolocci F."/>
            <person name="Nowrousian M."/>
            <person name="Ottonello S."/>
            <person name="Baldrian P."/>
            <person name="Spatafora J.W."/>
            <person name="Henrissat B."/>
            <person name="Nagy L.G."/>
            <person name="Aury J.M."/>
            <person name="Wincker P."/>
            <person name="Grigoriev I.V."/>
            <person name="Bonfante P."/>
            <person name="Martin F.M."/>
        </authorList>
    </citation>
    <scope>NUCLEOTIDE SEQUENCE [LARGE SCALE GENOMIC DNA]</scope>
    <source>
        <strain evidence="3 4">ATCC MYA-4762</strain>
    </source>
</reference>
<feature type="compositionally biased region" description="Low complexity" evidence="1">
    <location>
        <begin position="107"/>
        <end position="119"/>
    </location>
</feature>
<keyword evidence="4" id="KW-1185">Reference proteome</keyword>